<keyword evidence="2" id="KW-1185">Reference proteome</keyword>
<dbReference type="PANTHER" id="PTHR11362">
    <property type="entry name" value="PHOSPHATIDYLETHANOLAMINE-BINDING PROTEIN"/>
    <property type="match status" value="1"/>
</dbReference>
<proteinExistence type="predicted"/>
<dbReference type="PANTHER" id="PTHR11362:SF9">
    <property type="entry name" value="PROTEIN FLOWERING LOCUS T-RELATED"/>
    <property type="match status" value="1"/>
</dbReference>
<gene>
    <name evidence="1" type="ORF">BUALT_Bualt03G0025600</name>
</gene>
<reference evidence="1" key="1">
    <citation type="submission" date="2019-10" db="EMBL/GenBank/DDBJ databases">
        <authorList>
            <person name="Zhang R."/>
            <person name="Pan Y."/>
            <person name="Wang J."/>
            <person name="Ma R."/>
            <person name="Yu S."/>
        </authorList>
    </citation>
    <scope>NUCLEOTIDE SEQUENCE</scope>
    <source>
        <strain evidence="1">LA-IB0</strain>
        <tissue evidence="1">Leaf</tissue>
    </source>
</reference>
<dbReference type="SUPFAM" id="SSF49777">
    <property type="entry name" value="PEBP-like"/>
    <property type="match status" value="1"/>
</dbReference>
<evidence type="ECO:0000313" key="1">
    <source>
        <dbReference type="EMBL" id="KAG8385280.1"/>
    </source>
</evidence>
<dbReference type="CDD" id="cd00866">
    <property type="entry name" value="PEBP_euk"/>
    <property type="match status" value="1"/>
</dbReference>
<dbReference type="InterPro" id="IPR035810">
    <property type="entry name" value="PEBP_euk"/>
</dbReference>
<accession>A0AAV6XV03</accession>
<dbReference type="EMBL" id="WHWC01000003">
    <property type="protein sequence ID" value="KAG8385280.1"/>
    <property type="molecule type" value="Genomic_DNA"/>
</dbReference>
<dbReference type="InterPro" id="IPR036610">
    <property type="entry name" value="PEBP-like_sf"/>
</dbReference>
<evidence type="ECO:0000313" key="2">
    <source>
        <dbReference type="Proteomes" id="UP000826271"/>
    </source>
</evidence>
<dbReference type="AlphaFoldDB" id="A0AAV6XV03"/>
<protein>
    <submittedName>
        <fullName evidence="1">Uncharacterized protein</fullName>
    </submittedName>
</protein>
<sequence>MSREKQSPLVVGGVVRDVLDPFTATTELRVMHEGRMVYNGSHTRPSHVARRPRVEIGGHDDFRTFYTLVMVDADSPNPSEPSFRELVTDIPGSTDAGFGREIVSYESPEPSLGIHRLVLVLFLQPKRQMVNAPEQRKNFNTREFSQSYNLGSPVAAVFYNCQRENGTGCRRA</sequence>
<dbReference type="Gene3D" id="3.90.280.10">
    <property type="entry name" value="PEBP-like"/>
    <property type="match status" value="1"/>
</dbReference>
<name>A0AAV6XV03_9LAMI</name>
<organism evidence="1 2">
    <name type="scientific">Buddleja alternifolia</name>
    <dbReference type="NCBI Taxonomy" id="168488"/>
    <lineage>
        <taxon>Eukaryota</taxon>
        <taxon>Viridiplantae</taxon>
        <taxon>Streptophyta</taxon>
        <taxon>Embryophyta</taxon>
        <taxon>Tracheophyta</taxon>
        <taxon>Spermatophyta</taxon>
        <taxon>Magnoliopsida</taxon>
        <taxon>eudicotyledons</taxon>
        <taxon>Gunneridae</taxon>
        <taxon>Pentapetalae</taxon>
        <taxon>asterids</taxon>
        <taxon>lamiids</taxon>
        <taxon>Lamiales</taxon>
        <taxon>Scrophulariaceae</taxon>
        <taxon>Buddlejeae</taxon>
        <taxon>Buddleja</taxon>
    </lineage>
</organism>
<comment type="caution">
    <text evidence="1">The sequence shown here is derived from an EMBL/GenBank/DDBJ whole genome shotgun (WGS) entry which is preliminary data.</text>
</comment>
<dbReference type="Proteomes" id="UP000826271">
    <property type="component" value="Unassembled WGS sequence"/>
</dbReference>